<evidence type="ECO:0000313" key="3">
    <source>
        <dbReference type="EMBL" id="KAF9487018.1"/>
    </source>
</evidence>
<keyword evidence="1" id="KW-0227">DNA damage</keyword>
<evidence type="ECO:0000259" key="2">
    <source>
        <dbReference type="Pfam" id="PF05970"/>
    </source>
</evidence>
<keyword evidence="1" id="KW-0233">DNA recombination</keyword>
<dbReference type="EC" id="5.6.2.3" evidence="1"/>
<keyword evidence="1" id="KW-0234">DNA repair</keyword>
<dbReference type="OrthoDB" id="3366231at2759"/>
<feature type="domain" description="DNA helicase Pif1-like DEAD-box helicase" evidence="2">
    <location>
        <begin position="58"/>
        <end position="99"/>
    </location>
</feature>
<protein>
    <recommendedName>
        <fullName evidence="1">ATP-dependent DNA helicase</fullName>
        <ecNumber evidence="1">5.6.2.3</ecNumber>
    </recommendedName>
</protein>
<dbReference type="GO" id="GO:0006281">
    <property type="term" value="P:DNA repair"/>
    <property type="evidence" value="ECO:0007669"/>
    <property type="project" value="UniProtKB-KW"/>
</dbReference>
<gene>
    <name evidence="3" type="ORF">BDN71DRAFT_1374491</name>
</gene>
<dbReference type="EMBL" id="MU154837">
    <property type="protein sequence ID" value="KAF9487018.1"/>
    <property type="molecule type" value="Genomic_DNA"/>
</dbReference>
<keyword evidence="1" id="KW-0347">Helicase</keyword>
<dbReference type="GO" id="GO:0005524">
    <property type="term" value="F:ATP binding"/>
    <property type="evidence" value="ECO:0007669"/>
    <property type="project" value="UniProtKB-KW"/>
</dbReference>
<comment type="cofactor">
    <cofactor evidence="1">
        <name>Mg(2+)</name>
        <dbReference type="ChEBI" id="CHEBI:18420"/>
    </cofactor>
</comment>
<proteinExistence type="inferred from homology"/>
<reference evidence="3" key="1">
    <citation type="submission" date="2020-11" db="EMBL/GenBank/DDBJ databases">
        <authorList>
            <consortium name="DOE Joint Genome Institute"/>
            <person name="Ahrendt S."/>
            <person name="Riley R."/>
            <person name="Andreopoulos W."/>
            <person name="Labutti K."/>
            <person name="Pangilinan J."/>
            <person name="Ruiz-Duenas F.J."/>
            <person name="Barrasa J.M."/>
            <person name="Sanchez-Garcia M."/>
            <person name="Camarero S."/>
            <person name="Miyauchi S."/>
            <person name="Serrano A."/>
            <person name="Linde D."/>
            <person name="Babiker R."/>
            <person name="Drula E."/>
            <person name="Ayuso-Fernandez I."/>
            <person name="Pacheco R."/>
            <person name="Padilla G."/>
            <person name="Ferreira P."/>
            <person name="Barriuso J."/>
            <person name="Kellner H."/>
            <person name="Castanera R."/>
            <person name="Alfaro M."/>
            <person name="Ramirez L."/>
            <person name="Pisabarro A.G."/>
            <person name="Kuo A."/>
            <person name="Tritt A."/>
            <person name="Lipzen A."/>
            <person name="He G."/>
            <person name="Yan M."/>
            <person name="Ng V."/>
            <person name="Cullen D."/>
            <person name="Martin F."/>
            <person name="Rosso M.-N."/>
            <person name="Henrissat B."/>
            <person name="Hibbett D."/>
            <person name="Martinez A.T."/>
            <person name="Grigoriev I.V."/>
        </authorList>
    </citation>
    <scope>NUCLEOTIDE SEQUENCE</scope>
    <source>
        <strain evidence="3">ATCC 90797</strain>
    </source>
</reference>
<dbReference type="GO" id="GO:0016787">
    <property type="term" value="F:hydrolase activity"/>
    <property type="evidence" value="ECO:0007669"/>
    <property type="project" value="UniProtKB-KW"/>
</dbReference>
<comment type="catalytic activity">
    <reaction evidence="1">
        <text>ATP + H2O = ADP + phosphate + H(+)</text>
        <dbReference type="Rhea" id="RHEA:13065"/>
        <dbReference type="ChEBI" id="CHEBI:15377"/>
        <dbReference type="ChEBI" id="CHEBI:15378"/>
        <dbReference type="ChEBI" id="CHEBI:30616"/>
        <dbReference type="ChEBI" id="CHEBI:43474"/>
        <dbReference type="ChEBI" id="CHEBI:456216"/>
        <dbReference type="EC" id="5.6.2.3"/>
    </reaction>
</comment>
<dbReference type="Pfam" id="PF05970">
    <property type="entry name" value="PIF1"/>
    <property type="match status" value="1"/>
</dbReference>
<keyword evidence="1" id="KW-0547">Nucleotide-binding</keyword>
<dbReference type="PANTHER" id="PTHR10492">
    <property type="match status" value="1"/>
</dbReference>
<comment type="caution">
    <text evidence="3">The sequence shown here is derived from an EMBL/GenBank/DDBJ whole genome shotgun (WGS) entry which is preliminary data.</text>
</comment>
<evidence type="ECO:0000313" key="4">
    <source>
        <dbReference type="Proteomes" id="UP000807025"/>
    </source>
</evidence>
<keyword evidence="1" id="KW-0067">ATP-binding</keyword>
<feature type="non-terminal residue" evidence="3">
    <location>
        <position position="99"/>
    </location>
</feature>
<dbReference type="PANTHER" id="PTHR10492:SF57">
    <property type="entry name" value="ATP-DEPENDENT DNA HELICASE"/>
    <property type="match status" value="1"/>
</dbReference>
<keyword evidence="1" id="KW-0378">Hydrolase</keyword>
<comment type="similarity">
    <text evidence="1">Belongs to the helicase family.</text>
</comment>
<dbReference type="GO" id="GO:0000723">
    <property type="term" value="P:telomere maintenance"/>
    <property type="evidence" value="ECO:0007669"/>
    <property type="project" value="InterPro"/>
</dbReference>
<dbReference type="GO" id="GO:0043139">
    <property type="term" value="F:5'-3' DNA helicase activity"/>
    <property type="evidence" value="ECO:0007669"/>
    <property type="project" value="UniProtKB-EC"/>
</dbReference>
<sequence length="99" mass="11783">LFLIDKILHQSNHLLSEFHSMLQWSQDWENTVDNPLIAEQLDYNQDIECDNAKTWIQQLNHDQWVAFDSIMESVLENHRWTFFLDGPGETGKTFIYNTL</sequence>
<evidence type="ECO:0000256" key="1">
    <source>
        <dbReference type="RuleBase" id="RU363044"/>
    </source>
</evidence>
<dbReference type="Proteomes" id="UP000807025">
    <property type="component" value="Unassembled WGS sequence"/>
</dbReference>
<feature type="non-terminal residue" evidence="3">
    <location>
        <position position="1"/>
    </location>
</feature>
<organism evidence="3 4">
    <name type="scientific">Pleurotus eryngii</name>
    <name type="common">Boletus of the steppes</name>
    <dbReference type="NCBI Taxonomy" id="5323"/>
    <lineage>
        <taxon>Eukaryota</taxon>
        <taxon>Fungi</taxon>
        <taxon>Dikarya</taxon>
        <taxon>Basidiomycota</taxon>
        <taxon>Agaricomycotina</taxon>
        <taxon>Agaricomycetes</taxon>
        <taxon>Agaricomycetidae</taxon>
        <taxon>Agaricales</taxon>
        <taxon>Pleurotineae</taxon>
        <taxon>Pleurotaceae</taxon>
        <taxon>Pleurotus</taxon>
    </lineage>
</organism>
<name>A0A9P5ZH50_PLEER</name>
<dbReference type="GO" id="GO:0006310">
    <property type="term" value="P:DNA recombination"/>
    <property type="evidence" value="ECO:0007669"/>
    <property type="project" value="UniProtKB-KW"/>
</dbReference>
<dbReference type="AlphaFoldDB" id="A0A9P5ZH50"/>
<dbReference type="InterPro" id="IPR010285">
    <property type="entry name" value="DNA_helicase_pif1-like_DEAD"/>
</dbReference>
<accession>A0A9P5ZH50</accession>
<keyword evidence="4" id="KW-1185">Reference proteome</keyword>